<evidence type="ECO:0000313" key="2">
    <source>
        <dbReference type="Proteomes" id="UP001562425"/>
    </source>
</evidence>
<gene>
    <name evidence="1" type="ORF">pipiens_000943</name>
</gene>
<evidence type="ECO:0000313" key="1">
    <source>
        <dbReference type="EMBL" id="KAL1402811.1"/>
    </source>
</evidence>
<dbReference type="EMBL" id="JBEHCU010002463">
    <property type="protein sequence ID" value="KAL1402811.1"/>
    <property type="molecule type" value="Genomic_DNA"/>
</dbReference>
<reference evidence="1 2" key="1">
    <citation type="submission" date="2024-05" db="EMBL/GenBank/DDBJ databases">
        <title>Culex pipiens pipiens assembly and annotation.</title>
        <authorList>
            <person name="Alout H."/>
            <person name="Durand T."/>
        </authorList>
    </citation>
    <scope>NUCLEOTIDE SEQUENCE [LARGE SCALE GENOMIC DNA]</scope>
    <source>
        <strain evidence="1">HA-2024</strain>
        <tissue evidence="1">Whole body</tissue>
    </source>
</reference>
<dbReference type="Proteomes" id="UP001562425">
    <property type="component" value="Unassembled WGS sequence"/>
</dbReference>
<sequence>MRAFKAFIAFAERQSRVFGLNVRFPLMTLTAGDDRLAMTDDDSRSTSITAITMFGGPSPCSVTSRVLGVHQMVHDMRQDVLPHPLQNHILQMLHNSTVLG</sequence>
<comment type="caution">
    <text evidence="1">The sequence shown here is derived from an EMBL/GenBank/DDBJ whole genome shotgun (WGS) entry which is preliminary data.</text>
</comment>
<protein>
    <submittedName>
        <fullName evidence="1">Uncharacterized protein</fullName>
    </submittedName>
</protein>
<proteinExistence type="predicted"/>
<organism evidence="1 2">
    <name type="scientific">Culex pipiens pipiens</name>
    <name type="common">Northern house mosquito</name>
    <dbReference type="NCBI Taxonomy" id="38569"/>
    <lineage>
        <taxon>Eukaryota</taxon>
        <taxon>Metazoa</taxon>
        <taxon>Ecdysozoa</taxon>
        <taxon>Arthropoda</taxon>
        <taxon>Hexapoda</taxon>
        <taxon>Insecta</taxon>
        <taxon>Pterygota</taxon>
        <taxon>Neoptera</taxon>
        <taxon>Endopterygota</taxon>
        <taxon>Diptera</taxon>
        <taxon>Nematocera</taxon>
        <taxon>Culicoidea</taxon>
        <taxon>Culicidae</taxon>
        <taxon>Culicinae</taxon>
        <taxon>Culicini</taxon>
        <taxon>Culex</taxon>
        <taxon>Culex</taxon>
    </lineage>
</organism>
<accession>A0ABD1DT90</accession>
<dbReference type="AlphaFoldDB" id="A0ABD1DT90"/>
<keyword evidence="2" id="KW-1185">Reference proteome</keyword>
<name>A0ABD1DT90_CULPP</name>
<feature type="non-terminal residue" evidence="1">
    <location>
        <position position="100"/>
    </location>
</feature>